<evidence type="ECO:0000256" key="3">
    <source>
        <dbReference type="ARBA" id="ARBA00023163"/>
    </source>
</evidence>
<dbReference type="Proteomes" id="UP001499884">
    <property type="component" value="Unassembled WGS sequence"/>
</dbReference>
<feature type="domain" description="HTH tetR-type" evidence="6">
    <location>
        <begin position="24"/>
        <end position="83"/>
    </location>
</feature>
<feature type="compositionally biased region" description="Basic and acidic residues" evidence="5">
    <location>
        <begin position="9"/>
        <end position="23"/>
    </location>
</feature>
<evidence type="ECO:0000313" key="7">
    <source>
        <dbReference type="EMBL" id="GAA3720777.1"/>
    </source>
</evidence>
<feature type="DNA-binding region" description="H-T-H motif" evidence="4">
    <location>
        <begin position="46"/>
        <end position="65"/>
    </location>
</feature>
<dbReference type="InterPro" id="IPR050109">
    <property type="entry name" value="HTH-type_TetR-like_transc_reg"/>
</dbReference>
<keyword evidence="3" id="KW-0804">Transcription</keyword>
<dbReference type="RefSeq" id="WP_345643543.1">
    <property type="nucleotide sequence ID" value="NZ_BAABEP010000008.1"/>
</dbReference>
<dbReference type="InterPro" id="IPR036271">
    <property type="entry name" value="Tet_transcr_reg_TetR-rel_C_sf"/>
</dbReference>
<dbReference type="Pfam" id="PF21597">
    <property type="entry name" value="TetR_C_43"/>
    <property type="match status" value="1"/>
</dbReference>
<dbReference type="Pfam" id="PF00440">
    <property type="entry name" value="TetR_N"/>
    <property type="match status" value="1"/>
</dbReference>
<sequence>MKTATRPGTEAEAHRSTRPRADALRNRERIVSAAREIFVEYGPEAPLDDIARRAGIGNATLYRHFAERSALLVEVARSVMSRAAESAERAGAEEPDPFAALCRFAHEAVDERIGALCALLSDGFGPRRADLDTERLRLTETVEAMMERARRAGRLRSDVGHGDLMVALAQLSRPLPGTGCLDTDRFTHRHLQLFLDGLEAPARSALPGRSATLEDLRRATP</sequence>
<dbReference type="Gene3D" id="1.10.357.10">
    <property type="entry name" value="Tetracycline Repressor, domain 2"/>
    <property type="match status" value="1"/>
</dbReference>
<dbReference type="PANTHER" id="PTHR30055:SF234">
    <property type="entry name" value="HTH-TYPE TRANSCRIPTIONAL REGULATOR BETI"/>
    <property type="match status" value="1"/>
</dbReference>
<dbReference type="PANTHER" id="PTHR30055">
    <property type="entry name" value="HTH-TYPE TRANSCRIPTIONAL REGULATOR RUTR"/>
    <property type="match status" value="1"/>
</dbReference>
<keyword evidence="1" id="KW-0805">Transcription regulation</keyword>
<keyword evidence="2 4" id="KW-0238">DNA-binding</keyword>
<dbReference type="PRINTS" id="PR00455">
    <property type="entry name" value="HTHTETR"/>
</dbReference>
<dbReference type="InterPro" id="IPR009057">
    <property type="entry name" value="Homeodomain-like_sf"/>
</dbReference>
<evidence type="ECO:0000256" key="5">
    <source>
        <dbReference type="SAM" id="MobiDB-lite"/>
    </source>
</evidence>
<evidence type="ECO:0000313" key="8">
    <source>
        <dbReference type="Proteomes" id="UP001499884"/>
    </source>
</evidence>
<dbReference type="SUPFAM" id="SSF46689">
    <property type="entry name" value="Homeodomain-like"/>
    <property type="match status" value="1"/>
</dbReference>
<keyword evidence="8" id="KW-1185">Reference proteome</keyword>
<evidence type="ECO:0000256" key="4">
    <source>
        <dbReference type="PROSITE-ProRule" id="PRU00335"/>
    </source>
</evidence>
<dbReference type="InterPro" id="IPR049445">
    <property type="entry name" value="TetR_SbtR-like_C"/>
</dbReference>
<dbReference type="PROSITE" id="PS50977">
    <property type="entry name" value="HTH_TETR_2"/>
    <property type="match status" value="1"/>
</dbReference>
<organism evidence="7 8">
    <name type="scientific">Streptomyces tremellae</name>
    <dbReference type="NCBI Taxonomy" id="1124239"/>
    <lineage>
        <taxon>Bacteria</taxon>
        <taxon>Bacillati</taxon>
        <taxon>Actinomycetota</taxon>
        <taxon>Actinomycetes</taxon>
        <taxon>Kitasatosporales</taxon>
        <taxon>Streptomycetaceae</taxon>
        <taxon>Streptomyces</taxon>
    </lineage>
</organism>
<gene>
    <name evidence="7" type="ORF">GCM10023082_17780</name>
</gene>
<comment type="caution">
    <text evidence="7">The sequence shown here is derived from an EMBL/GenBank/DDBJ whole genome shotgun (WGS) entry which is preliminary data.</text>
</comment>
<reference evidence="8" key="1">
    <citation type="journal article" date="2019" name="Int. J. Syst. Evol. Microbiol.">
        <title>The Global Catalogue of Microorganisms (GCM) 10K type strain sequencing project: providing services to taxonomists for standard genome sequencing and annotation.</title>
        <authorList>
            <consortium name="The Broad Institute Genomics Platform"/>
            <consortium name="The Broad Institute Genome Sequencing Center for Infectious Disease"/>
            <person name="Wu L."/>
            <person name="Ma J."/>
        </authorList>
    </citation>
    <scope>NUCLEOTIDE SEQUENCE [LARGE SCALE GENOMIC DNA]</scope>
    <source>
        <strain evidence="8">JCM 30846</strain>
    </source>
</reference>
<name>A0ABP7EML0_9ACTN</name>
<dbReference type="EMBL" id="BAABEP010000008">
    <property type="protein sequence ID" value="GAA3720777.1"/>
    <property type="molecule type" value="Genomic_DNA"/>
</dbReference>
<dbReference type="SUPFAM" id="SSF48498">
    <property type="entry name" value="Tetracyclin repressor-like, C-terminal domain"/>
    <property type="match status" value="1"/>
</dbReference>
<proteinExistence type="predicted"/>
<dbReference type="InterPro" id="IPR001647">
    <property type="entry name" value="HTH_TetR"/>
</dbReference>
<evidence type="ECO:0000256" key="1">
    <source>
        <dbReference type="ARBA" id="ARBA00023015"/>
    </source>
</evidence>
<evidence type="ECO:0000256" key="2">
    <source>
        <dbReference type="ARBA" id="ARBA00023125"/>
    </source>
</evidence>
<protein>
    <submittedName>
        <fullName evidence="7">TetR/AcrR family transcriptional regulator</fullName>
    </submittedName>
</protein>
<evidence type="ECO:0000259" key="6">
    <source>
        <dbReference type="PROSITE" id="PS50977"/>
    </source>
</evidence>
<feature type="region of interest" description="Disordered" evidence="5">
    <location>
        <begin position="1"/>
        <end position="23"/>
    </location>
</feature>
<accession>A0ABP7EML0</accession>